<proteinExistence type="predicted"/>
<protein>
    <submittedName>
        <fullName evidence="1">Uncharacterized protein</fullName>
    </submittedName>
</protein>
<dbReference type="AlphaFoldDB" id="A0A2P2NG48"/>
<name>A0A2P2NG48_RHIMU</name>
<sequence>MEKRHNGISFKMLHFPERIGNRVFWSSNITQQKNKLRQITESKLFSACRMARLQKAPSPRVCLNKSRKRNIH</sequence>
<dbReference type="EMBL" id="GGEC01060945">
    <property type="protein sequence ID" value="MBX41429.1"/>
    <property type="molecule type" value="Transcribed_RNA"/>
</dbReference>
<evidence type="ECO:0000313" key="1">
    <source>
        <dbReference type="EMBL" id="MBX41429.1"/>
    </source>
</evidence>
<reference evidence="1" key="1">
    <citation type="submission" date="2018-02" db="EMBL/GenBank/DDBJ databases">
        <title>Rhizophora mucronata_Transcriptome.</title>
        <authorList>
            <person name="Meera S.P."/>
            <person name="Sreeshan A."/>
            <person name="Augustine A."/>
        </authorList>
    </citation>
    <scope>NUCLEOTIDE SEQUENCE</scope>
    <source>
        <tissue evidence="1">Leaf</tissue>
    </source>
</reference>
<accession>A0A2P2NG48</accession>
<organism evidence="1">
    <name type="scientific">Rhizophora mucronata</name>
    <name type="common">Asiatic mangrove</name>
    <dbReference type="NCBI Taxonomy" id="61149"/>
    <lineage>
        <taxon>Eukaryota</taxon>
        <taxon>Viridiplantae</taxon>
        <taxon>Streptophyta</taxon>
        <taxon>Embryophyta</taxon>
        <taxon>Tracheophyta</taxon>
        <taxon>Spermatophyta</taxon>
        <taxon>Magnoliopsida</taxon>
        <taxon>eudicotyledons</taxon>
        <taxon>Gunneridae</taxon>
        <taxon>Pentapetalae</taxon>
        <taxon>rosids</taxon>
        <taxon>fabids</taxon>
        <taxon>Malpighiales</taxon>
        <taxon>Rhizophoraceae</taxon>
        <taxon>Rhizophora</taxon>
    </lineage>
</organism>